<dbReference type="WBParaSite" id="PSAMB.scaffold3760size16982.g22514.t1">
    <property type="protein sequence ID" value="PSAMB.scaffold3760size16982.g22514.t1"/>
    <property type="gene ID" value="PSAMB.scaffold3760size16982.g22514"/>
</dbReference>
<sequence length="52" mass="5891">PPPVVWPISATLISFVPPEGDLPNDEPSFSFPLIQHCRHSLTTIYLRIYART</sequence>
<accession>A0A914WCE0</accession>
<name>A0A914WCE0_9BILA</name>
<protein>
    <submittedName>
        <fullName evidence="2">Uncharacterized protein</fullName>
    </submittedName>
</protein>
<evidence type="ECO:0000313" key="2">
    <source>
        <dbReference type="WBParaSite" id="PSAMB.scaffold3760size16982.g22514.t1"/>
    </source>
</evidence>
<proteinExistence type="predicted"/>
<evidence type="ECO:0000313" key="1">
    <source>
        <dbReference type="Proteomes" id="UP000887566"/>
    </source>
</evidence>
<reference evidence="2" key="1">
    <citation type="submission" date="2022-11" db="UniProtKB">
        <authorList>
            <consortium name="WormBaseParasite"/>
        </authorList>
    </citation>
    <scope>IDENTIFICATION</scope>
</reference>
<dbReference type="Proteomes" id="UP000887566">
    <property type="component" value="Unplaced"/>
</dbReference>
<keyword evidence="1" id="KW-1185">Reference proteome</keyword>
<dbReference type="AlphaFoldDB" id="A0A914WCE0"/>
<organism evidence="1 2">
    <name type="scientific">Plectus sambesii</name>
    <dbReference type="NCBI Taxonomy" id="2011161"/>
    <lineage>
        <taxon>Eukaryota</taxon>
        <taxon>Metazoa</taxon>
        <taxon>Ecdysozoa</taxon>
        <taxon>Nematoda</taxon>
        <taxon>Chromadorea</taxon>
        <taxon>Plectida</taxon>
        <taxon>Plectina</taxon>
        <taxon>Plectoidea</taxon>
        <taxon>Plectidae</taxon>
        <taxon>Plectus</taxon>
    </lineage>
</organism>